<dbReference type="InterPro" id="IPR051973">
    <property type="entry name" value="tRNA_Anticodon_Mtase-Reg"/>
</dbReference>
<reference evidence="9" key="2">
    <citation type="submission" date="2022-10" db="EMBL/GenBank/DDBJ databases">
        <authorList>
            <consortium name="ENA_rothamsted_submissions"/>
            <consortium name="culmorum"/>
            <person name="King R."/>
        </authorList>
    </citation>
    <scope>NUCLEOTIDE SEQUENCE</scope>
</reference>
<dbReference type="Pfam" id="PF00400">
    <property type="entry name" value="WD40"/>
    <property type="match status" value="1"/>
</dbReference>
<comment type="similarity">
    <text evidence="6">Belongs to the WD repeat WDR6 family.</text>
</comment>
<evidence type="ECO:0000313" key="10">
    <source>
        <dbReference type="Proteomes" id="UP001153620"/>
    </source>
</evidence>
<keyword evidence="2" id="KW-0963">Cytoplasm</keyword>
<protein>
    <recommendedName>
        <fullName evidence="7">tRNA (34-2'-O)-methyltransferase regulator WDR6</fullName>
    </recommendedName>
</protein>
<name>A0A9N9RL68_9DIPT</name>
<proteinExistence type="inferred from homology"/>
<evidence type="ECO:0000256" key="7">
    <source>
        <dbReference type="ARBA" id="ARBA00040154"/>
    </source>
</evidence>
<dbReference type="EMBL" id="OU895877">
    <property type="protein sequence ID" value="CAG9798954.1"/>
    <property type="molecule type" value="Genomic_DNA"/>
</dbReference>
<evidence type="ECO:0000256" key="4">
    <source>
        <dbReference type="ARBA" id="ARBA00022694"/>
    </source>
</evidence>
<evidence type="ECO:0000256" key="3">
    <source>
        <dbReference type="ARBA" id="ARBA00022574"/>
    </source>
</evidence>
<dbReference type="OrthoDB" id="5594999at2759"/>
<reference evidence="9" key="1">
    <citation type="submission" date="2022-01" db="EMBL/GenBank/DDBJ databases">
        <authorList>
            <person name="King R."/>
        </authorList>
    </citation>
    <scope>NUCLEOTIDE SEQUENCE</scope>
</reference>
<dbReference type="AlphaFoldDB" id="A0A9N9RL68"/>
<dbReference type="PROSITE" id="PS50082">
    <property type="entry name" value="WD_REPEATS_2"/>
    <property type="match status" value="1"/>
</dbReference>
<keyword evidence="10" id="KW-1185">Reference proteome</keyword>
<dbReference type="GO" id="GO:0005737">
    <property type="term" value="C:cytoplasm"/>
    <property type="evidence" value="ECO:0007669"/>
    <property type="project" value="UniProtKB-SubCell"/>
</dbReference>
<organism evidence="9 10">
    <name type="scientific">Chironomus riparius</name>
    <dbReference type="NCBI Taxonomy" id="315576"/>
    <lineage>
        <taxon>Eukaryota</taxon>
        <taxon>Metazoa</taxon>
        <taxon>Ecdysozoa</taxon>
        <taxon>Arthropoda</taxon>
        <taxon>Hexapoda</taxon>
        <taxon>Insecta</taxon>
        <taxon>Pterygota</taxon>
        <taxon>Neoptera</taxon>
        <taxon>Endopterygota</taxon>
        <taxon>Diptera</taxon>
        <taxon>Nematocera</taxon>
        <taxon>Chironomoidea</taxon>
        <taxon>Chironomidae</taxon>
        <taxon>Chironominae</taxon>
        <taxon>Chironomus</taxon>
    </lineage>
</organism>
<evidence type="ECO:0000313" key="9">
    <source>
        <dbReference type="EMBL" id="CAG9798954.1"/>
    </source>
</evidence>
<evidence type="ECO:0000256" key="5">
    <source>
        <dbReference type="ARBA" id="ARBA00022737"/>
    </source>
</evidence>
<keyword evidence="4" id="KW-0819">tRNA processing</keyword>
<dbReference type="InterPro" id="IPR036322">
    <property type="entry name" value="WD40_repeat_dom_sf"/>
</dbReference>
<dbReference type="SMART" id="SM00320">
    <property type="entry name" value="WD40"/>
    <property type="match status" value="7"/>
</dbReference>
<keyword evidence="5" id="KW-0677">Repeat</keyword>
<dbReference type="PANTHER" id="PTHR14344:SF3">
    <property type="entry name" value="WD REPEAT-CONTAINING PROTEIN 6"/>
    <property type="match status" value="1"/>
</dbReference>
<evidence type="ECO:0000256" key="1">
    <source>
        <dbReference type="ARBA" id="ARBA00004496"/>
    </source>
</evidence>
<accession>A0A9N9RL68</accession>
<keyword evidence="3 8" id="KW-0853">WD repeat</keyword>
<feature type="repeat" description="WD" evidence="8">
    <location>
        <begin position="175"/>
        <end position="206"/>
    </location>
</feature>
<dbReference type="Proteomes" id="UP001153620">
    <property type="component" value="Chromosome 1"/>
</dbReference>
<dbReference type="InterPro" id="IPR001680">
    <property type="entry name" value="WD40_rpt"/>
</dbReference>
<evidence type="ECO:0000256" key="2">
    <source>
        <dbReference type="ARBA" id="ARBA00022490"/>
    </source>
</evidence>
<gene>
    <name evidence="9" type="ORF">CHIRRI_LOCUS1929</name>
</gene>
<dbReference type="PANTHER" id="PTHR14344">
    <property type="entry name" value="WD REPEAT PROTEIN"/>
    <property type="match status" value="1"/>
</dbReference>
<dbReference type="GO" id="GO:0030488">
    <property type="term" value="P:tRNA methylation"/>
    <property type="evidence" value="ECO:0007669"/>
    <property type="project" value="TreeGrafter"/>
</dbReference>
<evidence type="ECO:0000256" key="6">
    <source>
        <dbReference type="ARBA" id="ARBA00038255"/>
    </source>
</evidence>
<dbReference type="InterPro" id="IPR015943">
    <property type="entry name" value="WD40/YVTN_repeat-like_dom_sf"/>
</dbReference>
<evidence type="ECO:0000256" key="8">
    <source>
        <dbReference type="PROSITE-ProRule" id="PRU00221"/>
    </source>
</evidence>
<dbReference type="Gene3D" id="2.130.10.10">
    <property type="entry name" value="YVTN repeat-like/Quinoprotein amine dehydrogenase"/>
    <property type="match status" value="3"/>
</dbReference>
<dbReference type="SUPFAM" id="SSF50978">
    <property type="entry name" value="WD40 repeat-like"/>
    <property type="match status" value="3"/>
</dbReference>
<comment type="subcellular location">
    <subcellularLocation>
        <location evidence="1">Cytoplasm</location>
    </subcellularLocation>
</comment>
<sequence>MSYVDSICIKFLSPSVIIYGRGNSLFIQREKLKESLQLKTYDKIHKISFIDCGNNAHEIVCSAGRDILLTKVVDNKFQGTGSITRFNDWISSIKYLKDGIAIITRHNIAALLELEDNKLIIKKKFKCDDNSTLYCSFIHGNAWKDLIFFSGTALGELIIWKKDELSKESTTLYQKSTHNGVIFSVSYDEDYHGIVTASDDRSIKVYRPNESFSELKELSQLFGHTSRVFVCKIIKYNEEVKFISAGEDSNICFWTENGTLQSKKNISASGGIWDLDYDLKNNRIVTSSSTGKLNQFLLDKIFHEVYSQEVISTREHVEPSKLIYLENGTLCAIDSRTQIYTKMSTNNQWIKVEHPYISQKIVAMDVFKNRLFLAVKSSILIFDYSQIYEKLNFTFELNVDEKFPLPQESNYIRAIHVLNRNEIFLSDVYGSCMVVNVESKVVKNLFKIPKSIEPWTTSVEKIDDYWIIADRVGSLYLYRNDENDLSTFQMPIQKLSKLHGLTGVTTIRSMDNDFIKTTGNDGTIKTLHLNRKTSQLEFCQLERTHVHFIEKIREYNDESYIHGFNDNFFVMYKDREIIYEHKCGGRHRHWDVTLINKDDCKVQFAYIYKKQVHCVEFYLNNFKIDTPINDKSNIIWHTKPCNVLKVIDDSGILISGGEDTILKFTKIEMMEDGNVLYTKIADINSHISSIKAIVTWRENDEEKGDDLNIISLGSRAQIVMTKVIKMKYVKEEINFMLTNSLLCGNSKETTFDTETRFTCAFFDVKRRHLFVGCSDGYLRVFKLQHNEFSSSLKPFIESFYGKCILHITMIKSFILTMATDGIVCFWYFNEMQEEEIEHRHNLNELKIIHKLQHNQNGINCFDVFTINDDHYKIATSGDDTGLYVTEFETVDNSLIKCYKTIYSYGIHIAQVTGIKFITSDKLLTVSVDQTLCKVEIKSDKFTIIDKKFTCISDVKGFSFFNENLIFVHGAGLEAIKYF</sequence>